<evidence type="ECO:0008006" key="4">
    <source>
        <dbReference type="Google" id="ProtNLM"/>
    </source>
</evidence>
<accession>A0A2M8F4W0</accession>
<dbReference type="Pfam" id="PF08570">
    <property type="entry name" value="DUF1761"/>
    <property type="match status" value="1"/>
</dbReference>
<feature type="transmembrane region" description="Helical" evidence="1">
    <location>
        <begin position="113"/>
        <end position="130"/>
    </location>
</feature>
<protein>
    <recommendedName>
        <fullName evidence="4">DUF1761 domain-containing protein</fullName>
    </recommendedName>
</protein>
<dbReference type="AlphaFoldDB" id="A0A2M8F4W0"/>
<evidence type="ECO:0000313" key="2">
    <source>
        <dbReference type="EMBL" id="PJC34318.1"/>
    </source>
</evidence>
<keyword evidence="1" id="KW-0472">Membrane</keyword>
<proteinExistence type="predicted"/>
<name>A0A2M8F4W0_9BACT</name>
<keyword evidence="1" id="KW-1133">Transmembrane helix</keyword>
<evidence type="ECO:0000256" key="1">
    <source>
        <dbReference type="SAM" id="Phobius"/>
    </source>
</evidence>
<dbReference type="EMBL" id="PFSC01000003">
    <property type="protein sequence ID" value="PJC34318.1"/>
    <property type="molecule type" value="Genomic_DNA"/>
</dbReference>
<comment type="caution">
    <text evidence="2">The sequence shown here is derived from an EMBL/GenBank/DDBJ whole genome shotgun (WGS) entry which is preliminary data.</text>
</comment>
<dbReference type="InterPro" id="IPR013879">
    <property type="entry name" value="DUF1761"/>
</dbReference>
<sequence>MSIGGILLSVIAFMIIGSFWYSGAFLGKVWQKLVKLDFDKMDREKMTAAFVSSAAAAFVMASVLNYLMVEFEVSTTVQALSLGGMLWLGFSGTSIFVNNMYQQKPLLLTLVDGGYQLAGILTMSSILYYLI</sequence>
<keyword evidence="1" id="KW-0812">Transmembrane</keyword>
<feature type="transmembrane region" description="Helical" evidence="1">
    <location>
        <begin position="6"/>
        <end position="27"/>
    </location>
</feature>
<organism evidence="2 3">
    <name type="scientific">Candidatus Roizmanbacteria bacterium CG_4_9_14_0_2_um_filter_39_13</name>
    <dbReference type="NCBI Taxonomy" id="1974839"/>
    <lineage>
        <taxon>Bacteria</taxon>
        <taxon>Candidatus Roizmaniibacteriota</taxon>
    </lineage>
</organism>
<reference evidence="3" key="1">
    <citation type="submission" date="2017-09" db="EMBL/GenBank/DDBJ databases">
        <title>Depth-based differentiation of microbial function through sediment-hosted aquifers and enrichment of novel symbionts in the deep terrestrial subsurface.</title>
        <authorList>
            <person name="Probst A.J."/>
            <person name="Ladd B."/>
            <person name="Jarett J.K."/>
            <person name="Geller-Mcgrath D.E."/>
            <person name="Sieber C.M.K."/>
            <person name="Emerson J.B."/>
            <person name="Anantharaman K."/>
            <person name="Thomas B.C."/>
            <person name="Malmstrom R."/>
            <person name="Stieglmeier M."/>
            <person name="Klingl A."/>
            <person name="Woyke T."/>
            <person name="Ryan C.M."/>
            <person name="Banfield J.F."/>
        </authorList>
    </citation>
    <scope>NUCLEOTIDE SEQUENCE [LARGE SCALE GENOMIC DNA]</scope>
</reference>
<dbReference type="Proteomes" id="UP000231383">
    <property type="component" value="Unassembled WGS sequence"/>
</dbReference>
<feature type="transmembrane region" description="Helical" evidence="1">
    <location>
        <begin position="48"/>
        <end position="68"/>
    </location>
</feature>
<gene>
    <name evidence="2" type="ORF">CO051_00165</name>
</gene>
<feature type="transmembrane region" description="Helical" evidence="1">
    <location>
        <begin position="80"/>
        <end position="101"/>
    </location>
</feature>
<evidence type="ECO:0000313" key="3">
    <source>
        <dbReference type="Proteomes" id="UP000231383"/>
    </source>
</evidence>